<reference evidence="1" key="1">
    <citation type="submission" date="2022-07" db="EMBL/GenBank/DDBJ databases">
        <title>Genome Sequence of Physisporinus lineatus.</title>
        <authorList>
            <person name="Buettner E."/>
        </authorList>
    </citation>
    <scope>NUCLEOTIDE SEQUENCE</scope>
    <source>
        <strain evidence="1">VT162</strain>
    </source>
</reference>
<organism evidence="1 2">
    <name type="scientific">Meripilus lineatus</name>
    <dbReference type="NCBI Taxonomy" id="2056292"/>
    <lineage>
        <taxon>Eukaryota</taxon>
        <taxon>Fungi</taxon>
        <taxon>Dikarya</taxon>
        <taxon>Basidiomycota</taxon>
        <taxon>Agaricomycotina</taxon>
        <taxon>Agaricomycetes</taxon>
        <taxon>Polyporales</taxon>
        <taxon>Meripilaceae</taxon>
        <taxon>Meripilus</taxon>
    </lineage>
</organism>
<protein>
    <recommendedName>
        <fullName evidence="3">F-box domain-containing protein</fullName>
    </recommendedName>
</protein>
<evidence type="ECO:0000313" key="1">
    <source>
        <dbReference type="EMBL" id="KAJ3482179.1"/>
    </source>
</evidence>
<sequence>MDKCPLEIYLDIFALACTDDGQTGCSLSLVSKAFADISRPVQLRSVALYGSSQISKFVSMLEKRDPRDRKVRNLFVCQTFTGAGEVYPTKVQQRIISPFPEKDCHNAVFPLLFLTAPYLSILSLAPHMPTSVELISKLAEIDFPQLTELTLNSSTGAINSFLNDFHPIPTLKRLQLTASIMPHVMPNFPRLLSRTCPNLSHLYLLPVHDADIPRDFLISIGQHIANMQYSVTRKGDLPTTLKLLILDRQVPSRCGTTKTGVRPPPPPLHQTAKELYELVERAPDFLRVNVVCGPKFTRSAQAHWWWANRVTGGEGCWLRARARVPTPQKKL</sequence>
<proteinExistence type="predicted"/>
<accession>A0AAD5V1G5</accession>
<name>A0AAD5V1G5_9APHY</name>
<dbReference type="EMBL" id="JANAWD010000285">
    <property type="protein sequence ID" value="KAJ3482179.1"/>
    <property type="molecule type" value="Genomic_DNA"/>
</dbReference>
<dbReference type="SUPFAM" id="SSF52047">
    <property type="entry name" value="RNI-like"/>
    <property type="match status" value="1"/>
</dbReference>
<gene>
    <name evidence="1" type="ORF">NLI96_g7151</name>
</gene>
<evidence type="ECO:0000313" key="2">
    <source>
        <dbReference type="Proteomes" id="UP001212997"/>
    </source>
</evidence>
<keyword evidence="2" id="KW-1185">Reference proteome</keyword>
<comment type="caution">
    <text evidence="1">The sequence shown here is derived from an EMBL/GenBank/DDBJ whole genome shotgun (WGS) entry which is preliminary data.</text>
</comment>
<dbReference type="Proteomes" id="UP001212997">
    <property type="component" value="Unassembled WGS sequence"/>
</dbReference>
<dbReference type="AlphaFoldDB" id="A0AAD5V1G5"/>
<evidence type="ECO:0008006" key="3">
    <source>
        <dbReference type="Google" id="ProtNLM"/>
    </source>
</evidence>